<feature type="chain" id="PRO_5040207325" description="LRRCT domain-containing protein" evidence="7">
    <location>
        <begin position="19"/>
        <end position="537"/>
    </location>
</feature>
<protein>
    <recommendedName>
        <fullName evidence="10">LRRCT domain-containing protein</fullName>
    </recommendedName>
</protein>
<evidence type="ECO:0000313" key="9">
    <source>
        <dbReference type="Proteomes" id="UP001152747"/>
    </source>
</evidence>
<proteinExistence type="predicted"/>
<evidence type="ECO:0000256" key="2">
    <source>
        <dbReference type="ARBA" id="ARBA00022729"/>
    </source>
</evidence>
<dbReference type="Proteomes" id="UP001152747">
    <property type="component" value="Unassembled WGS sequence"/>
</dbReference>
<accession>A0A9P1I6Y2</accession>
<keyword evidence="6" id="KW-1133">Transmembrane helix</keyword>
<keyword evidence="6" id="KW-0812">Transmembrane</keyword>
<keyword evidence="6" id="KW-0472">Membrane</keyword>
<dbReference type="InterPro" id="IPR032675">
    <property type="entry name" value="LRR_dom_sf"/>
</dbReference>
<reference evidence="8" key="1">
    <citation type="submission" date="2022-11" db="EMBL/GenBank/DDBJ databases">
        <authorList>
            <person name="Kikuchi T."/>
        </authorList>
    </citation>
    <scope>NUCLEOTIDE SEQUENCE</scope>
    <source>
        <strain evidence="8">PS1010</strain>
    </source>
</reference>
<dbReference type="PROSITE" id="PS51450">
    <property type="entry name" value="LRR"/>
    <property type="match status" value="3"/>
</dbReference>
<dbReference type="InterPro" id="IPR003591">
    <property type="entry name" value="Leu-rich_rpt_typical-subtyp"/>
</dbReference>
<dbReference type="AlphaFoldDB" id="A0A9P1I6Y2"/>
<dbReference type="Gene3D" id="3.80.10.10">
    <property type="entry name" value="Ribonuclease Inhibitor"/>
    <property type="match status" value="4"/>
</dbReference>
<keyword evidence="3" id="KW-0677">Repeat</keyword>
<evidence type="ECO:0000256" key="6">
    <source>
        <dbReference type="SAM" id="Phobius"/>
    </source>
</evidence>
<sequence length="537" mass="59679">MFLGAIWRLFLLFQICRACQNGCECNSKTMSAICRGASHRSIPILLDPRTTILDLSDNRISRLSTDELSLYPNLEQLILRNNSIAHLSPDVFSSLNSLRLLDISSNNLLSLPNNVFEKLKNLKTLIMTSNDVQLNPECFSGLENLETLVIADNRLSFLPPSVLRPLKNLRNLDLSANKLLIMPASILSSLPGLHSLKLHQNLISNLDTGMFLAQTHLKSLDLSENLIGDIEEGALYGLEKLEKLNLTANQLVRLPGNTWNLPSLKILDLSSNLFVSLETASFDGLPKLEYLNISMSRNLKSIQMASFVQLSSLHWLSISFSALNYFHPSAFNPSPPLSYFDLSNNDLRTVSKDLVQWHLIKKLLLKNNQWNCGCDLRSVELRSTDGAKCVGPENLIGAPLSDLSQCTLFGGLLIPFLLALFILLLALIILALACKKPSIKPNKNRAFYNDQLIAALSSHKEYSFDCHSPYTMSSEDSRDSAYESPTSALMPRHPPPSHPPPPRLTLPRPTHVPSPCIPTLVAHDPYLVPKGPPITRL</sequence>
<feature type="compositionally biased region" description="Pro residues" evidence="5">
    <location>
        <begin position="492"/>
        <end position="509"/>
    </location>
</feature>
<evidence type="ECO:0000256" key="3">
    <source>
        <dbReference type="ARBA" id="ARBA00022737"/>
    </source>
</evidence>
<keyword evidence="1" id="KW-0433">Leucine-rich repeat</keyword>
<evidence type="ECO:0000256" key="4">
    <source>
        <dbReference type="ARBA" id="ARBA00023180"/>
    </source>
</evidence>
<dbReference type="EMBL" id="CANHGI010000001">
    <property type="protein sequence ID" value="CAI5438754.1"/>
    <property type="molecule type" value="Genomic_DNA"/>
</dbReference>
<dbReference type="OrthoDB" id="1055097at2759"/>
<keyword evidence="9" id="KW-1185">Reference proteome</keyword>
<comment type="caution">
    <text evidence="8">The sequence shown here is derived from an EMBL/GenBank/DDBJ whole genome shotgun (WGS) entry which is preliminary data.</text>
</comment>
<dbReference type="InterPro" id="IPR001611">
    <property type="entry name" value="Leu-rich_rpt"/>
</dbReference>
<feature type="region of interest" description="Disordered" evidence="5">
    <location>
        <begin position="471"/>
        <end position="509"/>
    </location>
</feature>
<name>A0A9P1I6Y2_9PELO</name>
<dbReference type="PANTHER" id="PTHR24369">
    <property type="entry name" value="ANTIGEN BSP, PUTATIVE-RELATED"/>
    <property type="match status" value="1"/>
</dbReference>
<dbReference type="GO" id="GO:0005886">
    <property type="term" value="C:plasma membrane"/>
    <property type="evidence" value="ECO:0007669"/>
    <property type="project" value="TreeGrafter"/>
</dbReference>
<organism evidence="8 9">
    <name type="scientific">Caenorhabditis angaria</name>
    <dbReference type="NCBI Taxonomy" id="860376"/>
    <lineage>
        <taxon>Eukaryota</taxon>
        <taxon>Metazoa</taxon>
        <taxon>Ecdysozoa</taxon>
        <taxon>Nematoda</taxon>
        <taxon>Chromadorea</taxon>
        <taxon>Rhabditida</taxon>
        <taxon>Rhabditina</taxon>
        <taxon>Rhabditomorpha</taxon>
        <taxon>Rhabditoidea</taxon>
        <taxon>Rhabditidae</taxon>
        <taxon>Peloderinae</taxon>
        <taxon>Caenorhabditis</taxon>
    </lineage>
</organism>
<feature type="transmembrane region" description="Helical" evidence="6">
    <location>
        <begin position="408"/>
        <end position="433"/>
    </location>
</feature>
<feature type="signal peptide" evidence="7">
    <location>
        <begin position="1"/>
        <end position="18"/>
    </location>
</feature>
<evidence type="ECO:0000313" key="8">
    <source>
        <dbReference type="EMBL" id="CAI5438754.1"/>
    </source>
</evidence>
<evidence type="ECO:0008006" key="10">
    <source>
        <dbReference type="Google" id="ProtNLM"/>
    </source>
</evidence>
<keyword evidence="2 7" id="KW-0732">Signal</keyword>
<evidence type="ECO:0000256" key="7">
    <source>
        <dbReference type="SAM" id="SignalP"/>
    </source>
</evidence>
<dbReference type="FunFam" id="3.80.10.10:FF:000770">
    <property type="entry name" value="Uncharacterized protein"/>
    <property type="match status" value="1"/>
</dbReference>
<keyword evidence="4" id="KW-0325">Glycoprotein</keyword>
<dbReference type="InterPro" id="IPR050541">
    <property type="entry name" value="LRR_TM_domain-containing"/>
</dbReference>
<gene>
    <name evidence="8" type="ORF">CAMP_LOCUS1391</name>
</gene>
<evidence type="ECO:0000256" key="1">
    <source>
        <dbReference type="ARBA" id="ARBA00022614"/>
    </source>
</evidence>
<dbReference type="SUPFAM" id="SSF52058">
    <property type="entry name" value="L domain-like"/>
    <property type="match status" value="1"/>
</dbReference>
<dbReference type="PANTHER" id="PTHR24369:SF213">
    <property type="entry name" value="INSULIN LIKE GROWTH FACTOR BINDING PROTEIN ACID LABILE SUBUNIT"/>
    <property type="match status" value="1"/>
</dbReference>
<dbReference type="SMART" id="SM00369">
    <property type="entry name" value="LRR_TYP"/>
    <property type="match status" value="9"/>
</dbReference>
<dbReference type="Pfam" id="PF13855">
    <property type="entry name" value="LRR_8"/>
    <property type="match status" value="4"/>
</dbReference>
<dbReference type="PRINTS" id="PR00019">
    <property type="entry name" value="LEURICHRPT"/>
</dbReference>
<evidence type="ECO:0000256" key="5">
    <source>
        <dbReference type="SAM" id="MobiDB-lite"/>
    </source>
</evidence>